<comment type="caution">
    <text evidence="2">The sequence shown here is derived from an EMBL/GenBank/DDBJ whole genome shotgun (WGS) entry which is preliminary data.</text>
</comment>
<evidence type="ECO:0000313" key="3">
    <source>
        <dbReference type="Proteomes" id="UP000287651"/>
    </source>
</evidence>
<feature type="compositionally biased region" description="Basic and acidic residues" evidence="1">
    <location>
        <begin position="19"/>
        <end position="33"/>
    </location>
</feature>
<evidence type="ECO:0000313" key="2">
    <source>
        <dbReference type="EMBL" id="RRT77722.1"/>
    </source>
</evidence>
<name>A0A427ANC3_ENSVE</name>
<dbReference type="AlphaFoldDB" id="A0A427ANC3"/>
<proteinExistence type="predicted"/>
<sequence length="91" mass="11254">MWTARYRAVPPKIDRRRPIKGEIDRRRSIEGEKGKKKKKRKRRKEKKRRIYFSRDVLARRSPMRRHRPCPRALFLPFCLPARGERSRRRTD</sequence>
<dbReference type="EMBL" id="AMZH03001858">
    <property type="protein sequence ID" value="RRT77722.1"/>
    <property type="molecule type" value="Genomic_DNA"/>
</dbReference>
<protein>
    <submittedName>
        <fullName evidence="2">Uncharacterized protein</fullName>
    </submittedName>
</protein>
<feature type="region of interest" description="Disordered" evidence="1">
    <location>
        <begin position="1"/>
        <end position="49"/>
    </location>
</feature>
<feature type="compositionally biased region" description="Basic residues" evidence="1">
    <location>
        <begin position="34"/>
        <end position="49"/>
    </location>
</feature>
<evidence type="ECO:0000256" key="1">
    <source>
        <dbReference type="SAM" id="MobiDB-lite"/>
    </source>
</evidence>
<reference evidence="2 3" key="1">
    <citation type="journal article" date="2014" name="Agronomy (Basel)">
        <title>A Draft Genome Sequence for Ensete ventricosum, the Drought-Tolerant Tree Against Hunger.</title>
        <authorList>
            <person name="Harrison J."/>
            <person name="Moore K.A."/>
            <person name="Paszkiewicz K."/>
            <person name="Jones T."/>
            <person name="Grant M."/>
            <person name="Ambacheew D."/>
            <person name="Muzemil S."/>
            <person name="Studholme D.J."/>
        </authorList>
    </citation>
    <scope>NUCLEOTIDE SEQUENCE [LARGE SCALE GENOMIC DNA]</scope>
</reference>
<gene>
    <name evidence="2" type="ORF">B296_00008533</name>
</gene>
<organism evidence="2 3">
    <name type="scientific">Ensete ventricosum</name>
    <name type="common">Abyssinian banana</name>
    <name type="synonym">Musa ensete</name>
    <dbReference type="NCBI Taxonomy" id="4639"/>
    <lineage>
        <taxon>Eukaryota</taxon>
        <taxon>Viridiplantae</taxon>
        <taxon>Streptophyta</taxon>
        <taxon>Embryophyta</taxon>
        <taxon>Tracheophyta</taxon>
        <taxon>Spermatophyta</taxon>
        <taxon>Magnoliopsida</taxon>
        <taxon>Liliopsida</taxon>
        <taxon>Zingiberales</taxon>
        <taxon>Musaceae</taxon>
        <taxon>Ensete</taxon>
    </lineage>
</organism>
<accession>A0A427ANC3</accession>
<dbReference type="Proteomes" id="UP000287651">
    <property type="component" value="Unassembled WGS sequence"/>
</dbReference>